<dbReference type="Proteomes" id="UP000628560">
    <property type="component" value="Unassembled WGS sequence"/>
</dbReference>
<organism evidence="1 2">
    <name type="scientific">Lelliottia nimipressuralis</name>
    <dbReference type="NCBI Taxonomy" id="69220"/>
    <lineage>
        <taxon>Bacteria</taxon>
        <taxon>Pseudomonadati</taxon>
        <taxon>Pseudomonadota</taxon>
        <taxon>Gammaproteobacteria</taxon>
        <taxon>Enterobacterales</taxon>
        <taxon>Enterobacteriaceae</taxon>
        <taxon>Lelliottia</taxon>
    </lineage>
</organism>
<protein>
    <submittedName>
        <fullName evidence="1">Uncharacterized protein</fullName>
    </submittedName>
</protein>
<dbReference type="RefSeq" id="WP_182295363.1">
    <property type="nucleotide sequence ID" value="NZ_JADIXP010000001.1"/>
</dbReference>
<evidence type="ECO:0000313" key="1">
    <source>
        <dbReference type="EMBL" id="MBF4176465.1"/>
    </source>
</evidence>
<dbReference type="EMBL" id="JADIXP010000001">
    <property type="protein sequence ID" value="MBF4176465.1"/>
    <property type="molecule type" value="Genomic_DNA"/>
</dbReference>
<gene>
    <name evidence="1" type="ORF">ISP11_01180</name>
</gene>
<evidence type="ECO:0000313" key="2">
    <source>
        <dbReference type="Proteomes" id="UP000628560"/>
    </source>
</evidence>
<accession>A0ABD4K515</accession>
<proteinExistence type="predicted"/>
<sequence>MSNNLGTVHIFTDETLQERDMEIAIKVTQATATHVVREMNKMSPPQQLRAGTKKGREEMMLSEDVLMNILGTVSK</sequence>
<reference evidence="1 2" key="1">
    <citation type="submission" date="2020-11" db="EMBL/GenBank/DDBJ databases">
        <title>Identification of Lelliottia nimipressuralis from Wound Infection by Whole Genome-Based Bacterial Identification.</title>
        <authorList>
            <person name="Navarathna D.H."/>
            <person name="Choi H."/>
            <person name="Jinadatha C."/>
            <person name="Chatterjee P."/>
            <person name="Hwang M."/>
        </authorList>
    </citation>
    <scope>NUCLEOTIDE SEQUENCE [LARGE SCALE GENOMIC DNA]</scope>
    <source>
        <strain evidence="1 2">DN2020</strain>
    </source>
</reference>
<comment type="caution">
    <text evidence="1">The sequence shown here is derived from an EMBL/GenBank/DDBJ whole genome shotgun (WGS) entry which is preliminary data.</text>
</comment>
<dbReference type="AlphaFoldDB" id="A0ABD4K515"/>
<name>A0ABD4K515_9ENTR</name>